<name>A0A131YT05_RHIAP</name>
<organism evidence="1">
    <name type="scientific">Rhipicephalus appendiculatus</name>
    <name type="common">Brown ear tick</name>
    <dbReference type="NCBI Taxonomy" id="34631"/>
    <lineage>
        <taxon>Eukaryota</taxon>
        <taxon>Metazoa</taxon>
        <taxon>Ecdysozoa</taxon>
        <taxon>Arthropoda</taxon>
        <taxon>Chelicerata</taxon>
        <taxon>Arachnida</taxon>
        <taxon>Acari</taxon>
        <taxon>Parasitiformes</taxon>
        <taxon>Ixodida</taxon>
        <taxon>Ixodoidea</taxon>
        <taxon>Ixodidae</taxon>
        <taxon>Rhipicephalinae</taxon>
        <taxon>Rhipicephalus</taxon>
        <taxon>Rhipicephalus</taxon>
    </lineage>
</organism>
<proteinExistence type="predicted"/>
<sequence>MTFRFIVFYRSYYYKRKKLSFRLEGEFVPRQKGRMTIISKAGTLNRTEEIICMSKRFICAVVRVTPNFGSYVKMYDLRIRNSTTREPIESKCLDIFKSRAGRKIYVLYQNRCQYLPQDIK</sequence>
<dbReference type="EMBL" id="GEDV01007516">
    <property type="protein sequence ID" value="JAP81041.1"/>
    <property type="molecule type" value="Transcribed_RNA"/>
</dbReference>
<dbReference type="AlphaFoldDB" id="A0A131YT05"/>
<accession>A0A131YT05</accession>
<evidence type="ECO:0000313" key="1">
    <source>
        <dbReference type="EMBL" id="JAP81041.1"/>
    </source>
</evidence>
<protein>
    <submittedName>
        <fullName evidence="1">Lipocalin</fullName>
    </submittedName>
</protein>
<reference evidence="1" key="1">
    <citation type="journal article" date="2016" name="Ticks Tick Borne Dis.">
        <title>De novo assembly and annotation of the salivary gland transcriptome of Rhipicephalus appendiculatus male and female ticks during blood feeding.</title>
        <authorList>
            <person name="de Castro M.H."/>
            <person name="de Klerk D."/>
            <person name="Pienaar R."/>
            <person name="Latif A.A."/>
            <person name="Rees D.J."/>
            <person name="Mans B.J."/>
        </authorList>
    </citation>
    <scope>NUCLEOTIDE SEQUENCE</scope>
    <source>
        <tissue evidence="1">Salivary glands</tissue>
    </source>
</reference>